<dbReference type="EC" id="1.1.1.30" evidence="2"/>
<protein>
    <submittedName>
        <fullName evidence="2">3-hydroxybutyrate dehydrogenase</fullName>
        <ecNumber evidence="2">1.1.1.30</ecNumber>
    </submittedName>
</protein>
<dbReference type="InterPro" id="IPR036291">
    <property type="entry name" value="NAD(P)-bd_dom_sf"/>
</dbReference>
<comment type="similarity">
    <text evidence="1">Belongs to the short-chain dehydrogenases/reductases (SDR) family.</text>
</comment>
<dbReference type="SUPFAM" id="SSF51735">
    <property type="entry name" value="NAD(P)-binding Rossmann-fold domains"/>
    <property type="match status" value="1"/>
</dbReference>
<gene>
    <name evidence="2" type="ORF">ACELLULO517_21715</name>
</gene>
<dbReference type="GO" id="GO:0003858">
    <property type="term" value="F:3-hydroxybutyrate dehydrogenase activity"/>
    <property type="evidence" value="ECO:0007669"/>
    <property type="project" value="UniProtKB-EC"/>
</dbReference>
<proteinExistence type="inferred from homology"/>
<keyword evidence="3" id="KW-1185">Reference proteome</keyword>
<accession>A0A963Z580</accession>
<reference evidence="2 3" key="1">
    <citation type="journal article" date="2021" name="Microorganisms">
        <title>Acidisoma silvae sp. nov. and Acidisomacellulosilytica sp. nov., Two Acidophilic Bacteria Isolated from Decaying Wood, Hydrolyzing Cellulose and Producing Poly-3-hydroxybutyrate.</title>
        <authorList>
            <person name="Mieszkin S."/>
            <person name="Pouder E."/>
            <person name="Uroz S."/>
            <person name="Simon-Colin C."/>
            <person name="Alain K."/>
        </authorList>
    </citation>
    <scope>NUCLEOTIDE SEQUENCE [LARGE SCALE GENOMIC DNA]</scope>
    <source>
        <strain evidence="2 3">HW T5.17</strain>
    </source>
</reference>
<dbReference type="NCBIfam" id="TIGR01963">
    <property type="entry name" value="PHB_DH"/>
    <property type="match status" value="1"/>
</dbReference>
<dbReference type="InterPro" id="IPR020904">
    <property type="entry name" value="Sc_DH/Rdtase_CS"/>
</dbReference>
<evidence type="ECO:0000313" key="3">
    <source>
        <dbReference type="Proteomes" id="UP000721844"/>
    </source>
</evidence>
<organism evidence="2 3">
    <name type="scientific">Acidisoma cellulosilyticum</name>
    <dbReference type="NCBI Taxonomy" id="2802395"/>
    <lineage>
        <taxon>Bacteria</taxon>
        <taxon>Pseudomonadati</taxon>
        <taxon>Pseudomonadota</taxon>
        <taxon>Alphaproteobacteria</taxon>
        <taxon>Acetobacterales</taxon>
        <taxon>Acidocellaceae</taxon>
        <taxon>Acidisoma</taxon>
    </lineage>
</organism>
<evidence type="ECO:0000313" key="2">
    <source>
        <dbReference type="EMBL" id="MCB8882879.1"/>
    </source>
</evidence>
<evidence type="ECO:0000256" key="1">
    <source>
        <dbReference type="ARBA" id="ARBA00006484"/>
    </source>
</evidence>
<dbReference type="Proteomes" id="UP000721844">
    <property type="component" value="Unassembled WGS sequence"/>
</dbReference>
<dbReference type="PRINTS" id="PR00081">
    <property type="entry name" value="GDHRDH"/>
</dbReference>
<name>A0A963Z580_9PROT</name>
<dbReference type="InterPro" id="IPR011294">
    <property type="entry name" value="3-OHbutyrate_DH"/>
</dbReference>
<comment type="caution">
    <text evidence="2">The sequence shown here is derived from an EMBL/GenBank/DDBJ whole genome shotgun (WGS) entry which is preliminary data.</text>
</comment>
<keyword evidence="2" id="KW-0560">Oxidoreductase</keyword>
<dbReference type="EMBL" id="JAESVA010000009">
    <property type="protein sequence ID" value="MCB8882879.1"/>
    <property type="molecule type" value="Genomic_DNA"/>
</dbReference>
<dbReference type="InterPro" id="IPR050259">
    <property type="entry name" value="SDR"/>
</dbReference>
<dbReference type="PRINTS" id="PR00080">
    <property type="entry name" value="SDRFAMILY"/>
</dbReference>
<dbReference type="PROSITE" id="PS00061">
    <property type="entry name" value="ADH_SHORT"/>
    <property type="match status" value="1"/>
</dbReference>
<sequence length="261" mass="26720">MSLAGKVALVTGSTSGIGLGVAQAFAAEGADIVINGFGKPEDIERERAAIAADFGVRVIYSGADLSSGAGVRQLVADAEAGFGRVDILVNNAGIQFVADIVDFPEDRWDAIIAINLSSAFHGIKAAAPGMKARGWGRIINIASAHGLVASAQKSAYVAAKHGIVGLTKVAGIELANSGVTCNAICPGWVLTPLVEAQLHTRAEKNGTSFEHEKEALVSEKQPMKQFSTPAQIGALAVFLCSDGAATITGAPLSIDGGWVAQ</sequence>
<dbReference type="PANTHER" id="PTHR42879">
    <property type="entry name" value="3-OXOACYL-(ACYL-CARRIER-PROTEIN) REDUCTASE"/>
    <property type="match status" value="1"/>
</dbReference>
<dbReference type="GO" id="GO:0032787">
    <property type="term" value="P:monocarboxylic acid metabolic process"/>
    <property type="evidence" value="ECO:0007669"/>
    <property type="project" value="UniProtKB-ARBA"/>
</dbReference>
<dbReference type="NCBIfam" id="NF009093">
    <property type="entry name" value="PRK12429.1"/>
    <property type="match status" value="1"/>
</dbReference>
<dbReference type="FunFam" id="3.40.50.720:FF:000084">
    <property type="entry name" value="Short-chain dehydrogenase reductase"/>
    <property type="match status" value="1"/>
</dbReference>
<dbReference type="PANTHER" id="PTHR42879:SF2">
    <property type="entry name" value="3-OXOACYL-[ACYL-CARRIER-PROTEIN] REDUCTASE FABG"/>
    <property type="match status" value="1"/>
</dbReference>
<dbReference type="InterPro" id="IPR002347">
    <property type="entry name" value="SDR_fam"/>
</dbReference>
<dbReference type="AlphaFoldDB" id="A0A963Z580"/>
<dbReference type="RefSeq" id="WP_227309530.1">
    <property type="nucleotide sequence ID" value="NZ_JAESVA010000009.1"/>
</dbReference>
<dbReference type="Gene3D" id="3.40.50.720">
    <property type="entry name" value="NAD(P)-binding Rossmann-like Domain"/>
    <property type="match status" value="1"/>
</dbReference>
<dbReference type="Pfam" id="PF13561">
    <property type="entry name" value="adh_short_C2"/>
    <property type="match status" value="1"/>
</dbReference>